<dbReference type="InterPro" id="IPR017853">
    <property type="entry name" value="GH"/>
</dbReference>
<dbReference type="Gene3D" id="3.20.20.80">
    <property type="entry name" value="Glycosidases"/>
    <property type="match status" value="1"/>
</dbReference>
<dbReference type="InterPro" id="IPR025705">
    <property type="entry name" value="Beta_hexosaminidase_sua/sub"/>
</dbReference>
<dbReference type="PANTHER" id="PTHR22600:SF21">
    <property type="entry name" value="BETA-HEXOSAMINIDASE A"/>
    <property type="match status" value="1"/>
</dbReference>
<sequence>WCDGYPEICPDVANSCLEPLNPTTSATFDLIEGLFADLNDIFPETLMHLGGDEVNTACWTNTKEVADWMADNDMDESST</sequence>
<dbReference type="SUPFAM" id="SSF51445">
    <property type="entry name" value="(Trans)glycosidases"/>
    <property type="match status" value="1"/>
</dbReference>
<evidence type="ECO:0000256" key="3">
    <source>
        <dbReference type="ARBA" id="ARBA00012663"/>
    </source>
</evidence>
<evidence type="ECO:0000313" key="7">
    <source>
        <dbReference type="Proteomes" id="UP001165060"/>
    </source>
</evidence>
<dbReference type="Pfam" id="PF00728">
    <property type="entry name" value="Glyco_hydro_20"/>
    <property type="match status" value="1"/>
</dbReference>
<dbReference type="Proteomes" id="UP001165060">
    <property type="component" value="Unassembled WGS sequence"/>
</dbReference>
<gene>
    <name evidence="6" type="ORF">TeGR_g8099</name>
</gene>
<protein>
    <recommendedName>
        <fullName evidence="3">beta-N-acetylhexosaminidase</fullName>
        <ecNumber evidence="3">3.2.1.52</ecNumber>
    </recommendedName>
</protein>
<dbReference type="EC" id="3.2.1.52" evidence="3"/>
<dbReference type="EMBL" id="BRYB01004946">
    <property type="protein sequence ID" value="GMI18958.1"/>
    <property type="molecule type" value="Genomic_DNA"/>
</dbReference>
<evidence type="ECO:0000256" key="2">
    <source>
        <dbReference type="ARBA" id="ARBA00006285"/>
    </source>
</evidence>
<dbReference type="InterPro" id="IPR015883">
    <property type="entry name" value="Glyco_hydro_20_cat"/>
</dbReference>
<keyword evidence="4" id="KW-0378">Hydrolase</keyword>
<evidence type="ECO:0000256" key="4">
    <source>
        <dbReference type="ARBA" id="ARBA00022801"/>
    </source>
</evidence>
<comment type="catalytic activity">
    <reaction evidence="1">
        <text>Hydrolysis of terminal non-reducing N-acetyl-D-hexosamine residues in N-acetyl-beta-D-hexosaminides.</text>
        <dbReference type="EC" id="3.2.1.52"/>
    </reaction>
</comment>
<name>A0ABQ6M3L6_9STRA</name>
<organism evidence="6 7">
    <name type="scientific">Tetraparma gracilis</name>
    <dbReference type="NCBI Taxonomy" id="2962635"/>
    <lineage>
        <taxon>Eukaryota</taxon>
        <taxon>Sar</taxon>
        <taxon>Stramenopiles</taxon>
        <taxon>Ochrophyta</taxon>
        <taxon>Bolidophyceae</taxon>
        <taxon>Parmales</taxon>
        <taxon>Triparmaceae</taxon>
        <taxon>Tetraparma</taxon>
    </lineage>
</organism>
<evidence type="ECO:0000259" key="5">
    <source>
        <dbReference type="Pfam" id="PF00728"/>
    </source>
</evidence>
<feature type="domain" description="Glycoside hydrolase family 20 catalytic" evidence="5">
    <location>
        <begin position="18"/>
        <end position="76"/>
    </location>
</feature>
<keyword evidence="7" id="KW-1185">Reference proteome</keyword>
<evidence type="ECO:0000256" key="1">
    <source>
        <dbReference type="ARBA" id="ARBA00001231"/>
    </source>
</evidence>
<accession>A0ABQ6M3L6</accession>
<proteinExistence type="inferred from homology"/>
<dbReference type="PRINTS" id="PR00738">
    <property type="entry name" value="GLHYDRLASE20"/>
</dbReference>
<evidence type="ECO:0000313" key="6">
    <source>
        <dbReference type="EMBL" id="GMI18958.1"/>
    </source>
</evidence>
<comment type="similarity">
    <text evidence="2">Belongs to the glycosyl hydrolase 20 family.</text>
</comment>
<dbReference type="PANTHER" id="PTHR22600">
    <property type="entry name" value="BETA-HEXOSAMINIDASE"/>
    <property type="match status" value="1"/>
</dbReference>
<comment type="caution">
    <text evidence="6">The sequence shown here is derived from an EMBL/GenBank/DDBJ whole genome shotgun (WGS) entry which is preliminary data.</text>
</comment>
<feature type="non-terminal residue" evidence="6">
    <location>
        <position position="1"/>
    </location>
</feature>
<reference evidence="6 7" key="1">
    <citation type="journal article" date="2023" name="Commun. Biol.">
        <title>Genome analysis of Parmales, the sister group of diatoms, reveals the evolutionary specialization of diatoms from phago-mixotrophs to photoautotrophs.</title>
        <authorList>
            <person name="Ban H."/>
            <person name="Sato S."/>
            <person name="Yoshikawa S."/>
            <person name="Yamada K."/>
            <person name="Nakamura Y."/>
            <person name="Ichinomiya M."/>
            <person name="Sato N."/>
            <person name="Blanc-Mathieu R."/>
            <person name="Endo H."/>
            <person name="Kuwata A."/>
            <person name="Ogata H."/>
        </authorList>
    </citation>
    <scope>NUCLEOTIDE SEQUENCE [LARGE SCALE GENOMIC DNA]</scope>
</reference>